<dbReference type="EMBL" id="CP002418">
    <property type="protein sequence ID" value="ADU43719.1"/>
    <property type="molecule type" value="Genomic_DNA"/>
</dbReference>
<dbReference type="KEGG" id="rpx:Rpdx1_2121"/>
<reference evidence="5" key="1">
    <citation type="submission" date="2010-12" db="EMBL/GenBank/DDBJ databases">
        <title>Complete sequence of Rhodopseudomonas palustris DX-1.</title>
        <authorList>
            <consortium name="US DOE Joint Genome Institute"/>
            <person name="Lucas S."/>
            <person name="Copeland A."/>
            <person name="Lapidus A."/>
            <person name="Cheng J.-F."/>
            <person name="Goodwin L."/>
            <person name="Pitluck S."/>
            <person name="Misra M."/>
            <person name="Chertkov O."/>
            <person name="Detter J.C."/>
            <person name="Han C."/>
            <person name="Tapia R."/>
            <person name="Land M."/>
            <person name="Hauser L."/>
            <person name="Kyrpides N."/>
            <person name="Ivanova N."/>
            <person name="Ovchinnikova G."/>
            <person name="Logan B."/>
            <person name="Oda Y."/>
            <person name="Harwood C."/>
            <person name="Woyke T."/>
        </authorList>
    </citation>
    <scope>NUCLEOTIDE SEQUENCE [LARGE SCALE GENOMIC DNA]</scope>
    <source>
        <strain evidence="5">DX-1</strain>
    </source>
</reference>
<dbReference type="eggNOG" id="COG1028">
    <property type="taxonomic scope" value="Bacteria"/>
</dbReference>
<dbReference type="Pfam" id="PF00106">
    <property type="entry name" value="adh_short"/>
    <property type="match status" value="1"/>
</dbReference>
<evidence type="ECO:0000313" key="6">
    <source>
        <dbReference type="Proteomes" id="UP000001402"/>
    </source>
</evidence>
<gene>
    <name evidence="5" type="ordered locus">Rpdx1_2121</name>
</gene>
<sequence>MGDRTVQGYEFLATLVFTDMMARLFSAITGDENPIHMNAASARHGPFGRPANFGALTLFAMLVRSNADIDDSCLKVDASFIQPVFFNLPYLLYRRSEAGKETLRLTNGQTVVAELLVQRNPGTLSPWAPGTGLADTFELHRAALPLLCAALGVDATKIPIDILTILGWSSYFVGMKLDQGRRWLASISLELYRGSSTSDVTVLECMVNDGAVMAVHHLGDAAAKVKIQTKTQGIAPRDVAPRQDMALPWNRALIVGASRGLGAAIASVLRTSGAHTIELSRAIARSKAHGDPRPSAGAVILHGDAGDPDWCAEAATLIEAAYPSIDLLVLAAAPPAPVVTWKPGHIEQIRAYMDESIRLILYPLTWFLPLLSDGGSAMLISSQAVLAASDRKLVSQRASKSAAEALFSSAIQYRKGLTASIIRAPRFLSDQTAGSMGSAQLPTVEAIAIAALSAVNRRGREAGLSIIEADELRSNSPLSLTATRS</sequence>
<comment type="pathway">
    <text evidence="1">Lipid metabolism; fatty acid beta-oxidation.</text>
</comment>
<dbReference type="GO" id="GO:0050664">
    <property type="term" value="F:oxidoreductase activity, acting on NAD(P)H, oxygen as acceptor"/>
    <property type="evidence" value="ECO:0007669"/>
    <property type="project" value="TreeGrafter"/>
</dbReference>
<dbReference type="STRING" id="652103.Rpdx1_2121"/>
<name>E6VQ42_RHOPX</name>
<dbReference type="GO" id="GO:0004300">
    <property type="term" value="F:enoyl-CoA hydratase activity"/>
    <property type="evidence" value="ECO:0007669"/>
    <property type="project" value="UniProtKB-ARBA"/>
</dbReference>
<dbReference type="UniPathway" id="UPA00659"/>
<proteinExistence type="inferred from homology"/>
<organism evidence="5 6">
    <name type="scientific">Rhodopseudomonas palustris (strain DX-1)</name>
    <dbReference type="NCBI Taxonomy" id="652103"/>
    <lineage>
        <taxon>Bacteria</taxon>
        <taxon>Pseudomonadati</taxon>
        <taxon>Pseudomonadota</taxon>
        <taxon>Alphaproteobacteria</taxon>
        <taxon>Hyphomicrobiales</taxon>
        <taxon>Nitrobacteraceae</taxon>
        <taxon>Rhodopseudomonas</taxon>
    </lineage>
</organism>
<feature type="domain" description="MaoC-like" evidence="4">
    <location>
        <begin position="11"/>
        <end position="87"/>
    </location>
</feature>
<dbReference type="InterPro" id="IPR029069">
    <property type="entry name" value="HotDog_dom_sf"/>
</dbReference>
<evidence type="ECO:0000256" key="3">
    <source>
        <dbReference type="ARBA" id="ARBA00023002"/>
    </source>
</evidence>
<dbReference type="InterPro" id="IPR002347">
    <property type="entry name" value="SDR_fam"/>
</dbReference>
<dbReference type="InterPro" id="IPR036291">
    <property type="entry name" value="NAD(P)-bd_dom_sf"/>
</dbReference>
<dbReference type="BioCyc" id="RPAL652103:RPDX1_RS10380-MONOMER"/>
<evidence type="ECO:0000256" key="1">
    <source>
        <dbReference type="ARBA" id="ARBA00005005"/>
    </source>
</evidence>
<dbReference type="AlphaFoldDB" id="E6VQ42"/>
<evidence type="ECO:0000313" key="5">
    <source>
        <dbReference type="EMBL" id="ADU43719.1"/>
    </source>
</evidence>
<keyword evidence="3" id="KW-0560">Oxidoreductase</keyword>
<dbReference type="InterPro" id="IPR002539">
    <property type="entry name" value="MaoC-like_dom"/>
</dbReference>
<dbReference type="PANTHER" id="PTHR43008">
    <property type="entry name" value="BENZIL REDUCTASE"/>
    <property type="match status" value="1"/>
</dbReference>
<evidence type="ECO:0000256" key="2">
    <source>
        <dbReference type="ARBA" id="ARBA00006484"/>
    </source>
</evidence>
<comment type="similarity">
    <text evidence="2">Belongs to the short-chain dehydrogenases/reductases (SDR) family.</text>
</comment>
<dbReference type="PANTHER" id="PTHR43008:SF4">
    <property type="entry name" value="CHAIN DEHYDROGENASE, PUTATIVE (AFU_ORTHOLOGUE AFUA_4G08710)-RELATED"/>
    <property type="match status" value="1"/>
</dbReference>
<dbReference type="Gene3D" id="3.10.129.10">
    <property type="entry name" value="Hotdog Thioesterase"/>
    <property type="match status" value="1"/>
</dbReference>
<dbReference type="Proteomes" id="UP000001402">
    <property type="component" value="Chromosome"/>
</dbReference>
<evidence type="ECO:0000259" key="4">
    <source>
        <dbReference type="Pfam" id="PF01575"/>
    </source>
</evidence>
<accession>E6VQ42</accession>
<dbReference type="SUPFAM" id="SSF54637">
    <property type="entry name" value="Thioesterase/thiol ester dehydrase-isomerase"/>
    <property type="match status" value="1"/>
</dbReference>
<dbReference type="Gene3D" id="3.40.50.720">
    <property type="entry name" value="NAD(P)-binding Rossmann-like Domain"/>
    <property type="match status" value="1"/>
</dbReference>
<dbReference type="HOGENOM" id="CLU_562436_0_0_5"/>
<dbReference type="SUPFAM" id="SSF51735">
    <property type="entry name" value="NAD(P)-binding Rossmann-fold domains"/>
    <property type="match status" value="1"/>
</dbReference>
<dbReference type="GO" id="GO:0006635">
    <property type="term" value="P:fatty acid beta-oxidation"/>
    <property type="evidence" value="ECO:0007669"/>
    <property type="project" value="UniProtKB-UniPathway"/>
</dbReference>
<protein>
    <submittedName>
        <fullName evidence="5">MaoC domain protein dehydratase</fullName>
    </submittedName>
</protein>
<dbReference type="Pfam" id="PF01575">
    <property type="entry name" value="MaoC_dehydratas"/>
    <property type="match status" value="1"/>
</dbReference>